<dbReference type="RefSeq" id="WP_054533034.1">
    <property type="nucleotide sequence ID" value="NZ_LGKP01000007.1"/>
</dbReference>
<keyword evidence="10" id="KW-1185">Reference proteome</keyword>
<dbReference type="PATRIC" id="fig|70996.4.peg.1194"/>
<evidence type="ECO:0000259" key="8">
    <source>
        <dbReference type="SMART" id="SM00062"/>
    </source>
</evidence>
<dbReference type="CDD" id="cd13557">
    <property type="entry name" value="PBP2_SsuA"/>
    <property type="match status" value="1"/>
</dbReference>
<dbReference type="SMART" id="SM00062">
    <property type="entry name" value="PBPb"/>
    <property type="match status" value="1"/>
</dbReference>
<sequence length="330" mass="35159">MVRRFSIGWQRLALALIVGLLASCGSTSNDAASNGQTSTRSLRIGYQKGGSLPILKGNGALEARLKDVKIEWIEFAAGPPLLEALNAGSIDIGSTGQTPPIFAQAAGTPLVYIASVAASPTGQALLVPKDSPIQSVSELKGKKVAFAKGSSAHYFAIDVLREAGLQYSEIEPAFLTPPNARPAFEGGSVDAWIIWEPYLTIALKATDARVLHNGASLAPSHSYYLAAKTFAEQHPDLVSATLDEIQKVEQWSQQEPQAVAKILAPVIGVDAAILEEVAKKQAFGLSPINDALVTEQQHIADTFFELGLIPQKVSIREAVWVWQPAQTSAQ</sequence>
<dbReference type="PROSITE" id="PS51257">
    <property type="entry name" value="PROKAR_LIPOPROTEIN"/>
    <property type="match status" value="1"/>
</dbReference>
<organism evidence="9 10">
    <name type="scientific">Herpetosiphon geysericola</name>
    <dbReference type="NCBI Taxonomy" id="70996"/>
    <lineage>
        <taxon>Bacteria</taxon>
        <taxon>Bacillati</taxon>
        <taxon>Chloroflexota</taxon>
        <taxon>Chloroflexia</taxon>
        <taxon>Herpetosiphonales</taxon>
        <taxon>Herpetosiphonaceae</taxon>
        <taxon>Herpetosiphon</taxon>
    </lineage>
</organism>
<feature type="chain" id="PRO_5006134098" description="Putative aliphatic sulfonates-binding protein" evidence="7">
    <location>
        <begin position="32"/>
        <end position="330"/>
    </location>
</feature>
<dbReference type="PANTHER" id="PTHR30024">
    <property type="entry name" value="ALIPHATIC SULFONATES-BINDING PROTEIN-RELATED"/>
    <property type="match status" value="1"/>
</dbReference>
<name>A0A0P6Z1Y9_9CHLR</name>
<dbReference type="GO" id="GO:0016020">
    <property type="term" value="C:membrane"/>
    <property type="evidence" value="ECO:0007669"/>
    <property type="project" value="InterPro"/>
</dbReference>
<proteinExistence type="inferred from homology"/>
<protein>
    <recommendedName>
        <fullName evidence="6">Putative aliphatic sulfonates-binding protein</fullName>
    </recommendedName>
</protein>
<evidence type="ECO:0000256" key="3">
    <source>
        <dbReference type="ARBA" id="ARBA00022448"/>
    </source>
</evidence>
<dbReference type="NCBIfam" id="TIGR01728">
    <property type="entry name" value="SsuA_fam"/>
    <property type="match status" value="1"/>
</dbReference>
<evidence type="ECO:0000313" key="9">
    <source>
        <dbReference type="EMBL" id="KPL91220.1"/>
    </source>
</evidence>
<dbReference type="Pfam" id="PF09084">
    <property type="entry name" value="NMT1"/>
    <property type="match status" value="1"/>
</dbReference>
<dbReference type="SUPFAM" id="SSF53850">
    <property type="entry name" value="Periplasmic binding protein-like II"/>
    <property type="match status" value="1"/>
</dbReference>
<dbReference type="STRING" id="70996.SE18_03505"/>
<dbReference type="GO" id="GO:0042626">
    <property type="term" value="F:ATPase-coupled transmembrane transporter activity"/>
    <property type="evidence" value="ECO:0007669"/>
    <property type="project" value="InterPro"/>
</dbReference>
<evidence type="ECO:0000313" key="10">
    <source>
        <dbReference type="Proteomes" id="UP000050277"/>
    </source>
</evidence>
<dbReference type="NCBIfam" id="NF008588">
    <property type="entry name" value="PRK11553.1"/>
    <property type="match status" value="1"/>
</dbReference>
<gene>
    <name evidence="9" type="ORF">SE18_03505</name>
</gene>
<dbReference type="PANTHER" id="PTHR30024:SF42">
    <property type="entry name" value="ALIPHATIC SULFONATES-BINDING PROTEIN-RELATED"/>
    <property type="match status" value="1"/>
</dbReference>
<feature type="domain" description="Solute-binding protein family 3/N-terminal" evidence="8">
    <location>
        <begin position="41"/>
        <end position="266"/>
    </location>
</feature>
<comment type="similarity">
    <text evidence="2">Belongs to the bacterial solute-binding protein SsuA/TauA family.</text>
</comment>
<dbReference type="EMBL" id="LGKP01000007">
    <property type="protein sequence ID" value="KPL91220.1"/>
    <property type="molecule type" value="Genomic_DNA"/>
</dbReference>
<accession>A0A0P6Z1Y9</accession>
<feature type="signal peptide" evidence="7">
    <location>
        <begin position="1"/>
        <end position="31"/>
    </location>
</feature>
<evidence type="ECO:0000256" key="4">
    <source>
        <dbReference type="ARBA" id="ARBA00022729"/>
    </source>
</evidence>
<dbReference type="AlphaFoldDB" id="A0A0P6Z1Y9"/>
<keyword evidence="3" id="KW-0813">Transport</keyword>
<dbReference type="FunFam" id="3.40.190.10:FF:000050">
    <property type="entry name" value="Sulfonate ABC transporter substrate-binding protein"/>
    <property type="match status" value="1"/>
</dbReference>
<comment type="caution">
    <text evidence="9">The sequence shown here is derived from an EMBL/GenBank/DDBJ whole genome shotgun (WGS) entry which is preliminary data.</text>
</comment>
<evidence type="ECO:0000256" key="2">
    <source>
        <dbReference type="ARBA" id="ARBA00010742"/>
    </source>
</evidence>
<dbReference type="Proteomes" id="UP000050277">
    <property type="component" value="Unassembled WGS sequence"/>
</dbReference>
<evidence type="ECO:0000256" key="5">
    <source>
        <dbReference type="ARBA" id="ARBA00055538"/>
    </source>
</evidence>
<dbReference type="InterPro" id="IPR015168">
    <property type="entry name" value="SsuA/THI5"/>
</dbReference>
<comment type="function">
    <text evidence="5">Part of a binding-protein-dependent transport system for aliphatic sulfonates. Putative binding protein.</text>
</comment>
<dbReference type="InterPro" id="IPR001638">
    <property type="entry name" value="Solute-binding_3/MltF_N"/>
</dbReference>
<dbReference type="Gene3D" id="3.40.190.10">
    <property type="entry name" value="Periplasmic binding protein-like II"/>
    <property type="match status" value="2"/>
</dbReference>
<reference evidence="9 10" key="1">
    <citation type="submission" date="2015-07" db="EMBL/GenBank/DDBJ databases">
        <title>Whole genome sequence of Herpetosiphon geysericola DSM 7119.</title>
        <authorList>
            <person name="Hemp J."/>
            <person name="Ward L.M."/>
            <person name="Pace L.A."/>
            <person name="Fischer W.W."/>
        </authorList>
    </citation>
    <scope>NUCLEOTIDE SEQUENCE [LARGE SCALE GENOMIC DNA]</scope>
    <source>
        <strain evidence="9 10">DSM 7119</strain>
    </source>
</reference>
<evidence type="ECO:0000256" key="1">
    <source>
        <dbReference type="ARBA" id="ARBA00004418"/>
    </source>
</evidence>
<dbReference type="OrthoDB" id="527543at2"/>
<dbReference type="GO" id="GO:0042597">
    <property type="term" value="C:periplasmic space"/>
    <property type="evidence" value="ECO:0007669"/>
    <property type="project" value="UniProtKB-SubCell"/>
</dbReference>
<evidence type="ECO:0000256" key="6">
    <source>
        <dbReference type="ARBA" id="ARBA00070228"/>
    </source>
</evidence>
<evidence type="ECO:0000256" key="7">
    <source>
        <dbReference type="SAM" id="SignalP"/>
    </source>
</evidence>
<dbReference type="InterPro" id="IPR010067">
    <property type="entry name" value="ABC_SsuA_sub-bd"/>
</dbReference>
<keyword evidence="4 7" id="KW-0732">Signal</keyword>
<comment type="subcellular location">
    <subcellularLocation>
        <location evidence="1">Periplasm</location>
    </subcellularLocation>
</comment>